<feature type="transmembrane region" description="Helical" evidence="5">
    <location>
        <begin position="141"/>
        <end position="165"/>
    </location>
</feature>
<keyword evidence="9" id="KW-1185">Reference proteome</keyword>
<organism evidence="8 9">
    <name type="scientific">Desmospora profundinema</name>
    <dbReference type="NCBI Taxonomy" id="1571184"/>
    <lineage>
        <taxon>Bacteria</taxon>
        <taxon>Bacillati</taxon>
        <taxon>Bacillota</taxon>
        <taxon>Bacilli</taxon>
        <taxon>Bacillales</taxon>
        <taxon>Thermoactinomycetaceae</taxon>
        <taxon>Desmospora</taxon>
    </lineage>
</organism>
<protein>
    <submittedName>
        <fullName evidence="8">Copper transport protein</fullName>
    </submittedName>
</protein>
<feature type="domain" description="CopC" evidence="7">
    <location>
        <begin position="25"/>
        <end position="119"/>
    </location>
</feature>
<feature type="transmembrane region" description="Helical" evidence="5">
    <location>
        <begin position="218"/>
        <end position="240"/>
    </location>
</feature>
<reference evidence="8 9" key="1">
    <citation type="submission" date="2023-07" db="EMBL/GenBank/DDBJ databases">
        <title>Genomic Encyclopedia of Type Strains, Phase IV (KMG-IV): sequencing the most valuable type-strain genomes for metagenomic binning, comparative biology and taxonomic classification.</title>
        <authorList>
            <person name="Goeker M."/>
        </authorList>
    </citation>
    <scope>NUCLEOTIDE SEQUENCE [LARGE SCALE GENOMIC DNA]</scope>
    <source>
        <strain evidence="8 9">DSM 45903</strain>
    </source>
</reference>
<feature type="transmembrane region" description="Helical" evidence="5">
    <location>
        <begin position="352"/>
        <end position="374"/>
    </location>
</feature>
<keyword evidence="2" id="KW-0479">Metal-binding</keyword>
<sequence length="527" mass="58199">MKKGLALLIWTMVLLFAVPPSISAHAALLDTNPSDGEVVAAAPEKLVLTFSEVLEPDRGEVLLFDWNGHQIKLPQGESGERTATITRELPMLRDGTYTVVWNVVSADGHPVEGSFSFSVGEESDETVTIPTGSDWAHIGLILSRFGVVGLLLVGAGIYWTAYFAARRGLPDFAGLLGRGRLWGGGAIVVGMILSMVCYSAVLPGPSLFALIWEGRWDLVFQSPAVVVLFIQLVLLLLLAVPDMTNGWYLGVWAVLAASPAFGGHIWGMESSWTAAAVRVGHLWTVAWWVGGLSYLLLAGWHIKRHHRSWDWSTFRPFMGRVAIGAALLAIISGLVMVVLQTDGIFAFTAGTLWSYLLWTKIVLTLLMLFLGWALSRKWSQRPAVLPRLPVRLEWVVGVGILLAGVWMSQLPYPLPERPHVQELQSEEAAVPAELHISRLHIGTQTLTFSWDTEMTGEPERVEVRLYMPEHEMKLDPIEADRTESGRYQAEIPLNMVGVWEVEVRATLSQGEEIRWMDRIFVPGGGVS</sequence>
<keyword evidence="3 6" id="KW-0732">Signal</keyword>
<keyword evidence="5" id="KW-1133">Transmembrane helix</keyword>
<keyword evidence="5" id="KW-0812">Transmembrane</keyword>
<evidence type="ECO:0000256" key="6">
    <source>
        <dbReference type="SAM" id="SignalP"/>
    </source>
</evidence>
<keyword evidence="5" id="KW-0472">Membrane</keyword>
<evidence type="ECO:0000256" key="5">
    <source>
        <dbReference type="SAM" id="Phobius"/>
    </source>
</evidence>
<dbReference type="InterPro" id="IPR014756">
    <property type="entry name" value="Ig_E-set"/>
</dbReference>
<dbReference type="PANTHER" id="PTHR34820">
    <property type="entry name" value="INNER MEMBRANE PROTEIN YEBZ"/>
    <property type="match status" value="1"/>
</dbReference>
<evidence type="ECO:0000256" key="1">
    <source>
        <dbReference type="ARBA" id="ARBA00004196"/>
    </source>
</evidence>
<dbReference type="RefSeq" id="WP_309865270.1">
    <property type="nucleotide sequence ID" value="NZ_JAVDQG010000004.1"/>
</dbReference>
<feature type="chain" id="PRO_5045331159" evidence="6">
    <location>
        <begin position="27"/>
        <end position="527"/>
    </location>
</feature>
<evidence type="ECO:0000256" key="2">
    <source>
        <dbReference type="ARBA" id="ARBA00022723"/>
    </source>
</evidence>
<accession>A0ABU1IPW4</accession>
<name>A0ABU1IPW4_9BACL</name>
<keyword evidence="4" id="KW-0186">Copper</keyword>
<gene>
    <name evidence="8" type="ORF">JOE21_001980</name>
</gene>
<dbReference type="PANTHER" id="PTHR34820:SF4">
    <property type="entry name" value="INNER MEMBRANE PROTEIN YEBZ"/>
    <property type="match status" value="1"/>
</dbReference>
<dbReference type="InterPro" id="IPR032694">
    <property type="entry name" value="CopC/D"/>
</dbReference>
<evidence type="ECO:0000259" key="7">
    <source>
        <dbReference type="Pfam" id="PF04234"/>
    </source>
</evidence>
<dbReference type="EMBL" id="JAVDQG010000004">
    <property type="protein sequence ID" value="MDR6225974.1"/>
    <property type="molecule type" value="Genomic_DNA"/>
</dbReference>
<evidence type="ECO:0000313" key="9">
    <source>
        <dbReference type="Proteomes" id="UP001185012"/>
    </source>
</evidence>
<dbReference type="InterPro" id="IPR014755">
    <property type="entry name" value="Cu-Rt/internalin_Ig-like"/>
</dbReference>
<feature type="transmembrane region" description="Helical" evidence="5">
    <location>
        <begin position="247"/>
        <end position="268"/>
    </location>
</feature>
<comment type="subcellular location">
    <subcellularLocation>
        <location evidence="1">Cell envelope</location>
    </subcellularLocation>
</comment>
<feature type="transmembrane region" description="Helical" evidence="5">
    <location>
        <begin position="280"/>
        <end position="300"/>
    </location>
</feature>
<dbReference type="Proteomes" id="UP001185012">
    <property type="component" value="Unassembled WGS sequence"/>
</dbReference>
<dbReference type="InterPro" id="IPR007348">
    <property type="entry name" value="CopC_dom"/>
</dbReference>
<feature type="signal peptide" evidence="6">
    <location>
        <begin position="1"/>
        <end position="26"/>
    </location>
</feature>
<evidence type="ECO:0000256" key="3">
    <source>
        <dbReference type="ARBA" id="ARBA00022729"/>
    </source>
</evidence>
<proteinExistence type="predicted"/>
<evidence type="ECO:0000256" key="4">
    <source>
        <dbReference type="ARBA" id="ARBA00023008"/>
    </source>
</evidence>
<dbReference type="Gene3D" id="2.60.40.1220">
    <property type="match status" value="1"/>
</dbReference>
<dbReference type="Pfam" id="PF04234">
    <property type="entry name" value="CopC"/>
    <property type="match status" value="1"/>
</dbReference>
<comment type="caution">
    <text evidence="8">The sequence shown here is derived from an EMBL/GenBank/DDBJ whole genome shotgun (WGS) entry which is preliminary data.</text>
</comment>
<feature type="transmembrane region" description="Helical" evidence="5">
    <location>
        <begin position="186"/>
        <end position="212"/>
    </location>
</feature>
<feature type="transmembrane region" description="Helical" evidence="5">
    <location>
        <begin position="321"/>
        <end position="340"/>
    </location>
</feature>
<dbReference type="SUPFAM" id="SSF81296">
    <property type="entry name" value="E set domains"/>
    <property type="match status" value="1"/>
</dbReference>
<feature type="transmembrane region" description="Helical" evidence="5">
    <location>
        <begin position="394"/>
        <end position="412"/>
    </location>
</feature>
<evidence type="ECO:0000313" key="8">
    <source>
        <dbReference type="EMBL" id="MDR6225974.1"/>
    </source>
</evidence>